<feature type="domain" description="HPt" evidence="13">
    <location>
        <begin position="2"/>
        <end position="108"/>
    </location>
</feature>
<evidence type="ECO:0000259" key="10">
    <source>
        <dbReference type="PROSITE" id="PS50109"/>
    </source>
</evidence>
<evidence type="ECO:0000256" key="4">
    <source>
        <dbReference type="ARBA" id="ARBA00022679"/>
    </source>
</evidence>
<evidence type="ECO:0000256" key="2">
    <source>
        <dbReference type="ARBA" id="ARBA00012438"/>
    </source>
</evidence>
<dbReference type="SUPFAM" id="SSF47226">
    <property type="entry name" value="Histidine-containing phosphotransfer domain, HPT domain"/>
    <property type="match status" value="1"/>
</dbReference>
<evidence type="ECO:0000256" key="1">
    <source>
        <dbReference type="ARBA" id="ARBA00000085"/>
    </source>
</evidence>
<evidence type="ECO:0000256" key="3">
    <source>
        <dbReference type="ARBA" id="ARBA00022553"/>
    </source>
</evidence>
<dbReference type="EC" id="2.7.13.3" evidence="2"/>
<accession>A0A9E8ZC70</accession>
<dbReference type="GO" id="GO:0006935">
    <property type="term" value="P:chemotaxis"/>
    <property type="evidence" value="ECO:0007669"/>
    <property type="project" value="InterPro"/>
</dbReference>
<dbReference type="InterPro" id="IPR008207">
    <property type="entry name" value="Sig_transdc_His_kin_Hpt_dom"/>
</dbReference>
<dbReference type="FunFam" id="3.30.565.10:FF:000016">
    <property type="entry name" value="Chemotaxis protein CheA, putative"/>
    <property type="match status" value="1"/>
</dbReference>
<dbReference type="RefSeq" id="WP_268610371.1">
    <property type="nucleotide sequence ID" value="NZ_CP113797.1"/>
</dbReference>
<gene>
    <name evidence="14" type="ORF">OXH18_00275</name>
</gene>
<evidence type="ECO:0000256" key="8">
    <source>
        <dbReference type="PROSITE-ProRule" id="PRU00169"/>
    </source>
</evidence>
<evidence type="ECO:0000256" key="5">
    <source>
        <dbReference type="ARBA" id="ARBA00022777"/>
    </source>
</evidence>
<dbReference type="Pfam" id="PF02518">
    <property type="entry name" value="HATPase_c"/>
    <property type="match status" value="1"/>
</dbReference>
<feature type="compositionally biased region" description="Polar residues" evidence="9">
    <location>
        <begin position="361"/>
        <end position="370"/>
    </location>
</feature>
<dbReference type="PANTHER" id="PTHR43395:SF1">
    <property type="entry name" value="CHEMOTAXIS PROTEIN CHEA"/>
    <property type="match status" value="1"/>
</dbReference>
<dbReference type="PRINTS" id="PR00344">
    <property type="entry name" value="BCTRLSENSOR"/>
</dbReference>
<keyword evidence="15" id="KW-1185">Reference proteome</keyword>
<protein>
    <recommendedName>
        <fullName evidence="2">histidine kinase</fullName>
        <ecNumber evidence="2">2.7.13.3</ecNumber>
    </recommendedName>
</protein>
<dbReference type="SMART" id="SM00387">
    <property type="entry name" value="HATPase_c"/>
    <property type="match status" value="1"/>
</dbReference>
<dbReference type="Gene3D" id="2.30.30.40">
    <property type="entry name" value="SH3 Domains"/>
    <property type="match status" value="1"/>
</dbReference>
<evidence type="ECO:0000256" key="9">
    <source>
        <dbReference type="SAM" id="MobiDB-lite"/>
    </source>
</evidence>
<evidence type="ECO:0000313" key="14">
    <source>
        <dbReference type="EMBL" id="WAL60463.1"/>
    </source>
</evidence>
<dbReference type="SMART" id="SM00073">
    <property type="entry name" value="HPT"/>
    <property type="match status" value="1"/>
</dbReference>
<keyword evidence="3 8" id="KW-0597">Phosphoprotein</keyword>
<dbReference type="InterPro" id="IPR005467">
    <property type="entry name" value="His_kinase_dom"/>
</dbReference>
<evidence type="ECO:0000259" key="13">
    <source>
        <dbReference type="PROSITE" id="PS50894"/>
    </source>
</evidence>
<feature type="domain" description="Histidine kinase" evidence="10">
    <location>
        <begin position="550"/>
        <end position="784"/>
    </location>
</feature>
<dbReference type="Pfam" id="PF01627">
    <property type="entry name" value="Hpt"/>
    <property type="match status" value="1"/>
</dbReference>
<proteinExistence type="predicted"/>
<organism evidence="14 15">
    <name type="scientific">Thermocoleostomius sinensis A174</name>
    <dbReference type="NCBI Taxonomy" id="2016057"/>
    <lineage>
        <taxon>Bacteria</taxon>
        <taxon>Bacillati</taxon>
        <taxon>Cyanobacteriota</taxon>
        <taxon>Cyanophyceae</taxon>
        <taxon>Oculatellales</taxon>
        <taxon>Oculatellaceae</taxon>
        <taxon>Thermocoleostomius</taxon>
    </lineage>
</organism>
<dbReference type="SUPFAM" id="SSF50341">
    <property type="entry name" value="CheW-like"/>
    <property type="match status" value="1"/>
</dbReference>
<dbReference type="InterPro" id="IPR011006">
    <property type="entry name" value="CheY-like_superfamily"/>
</dbReference>
<dbReference type="InterPro" id="IPR003594">
    <property type="entry name" value="HATPase_dom"/>
</dbReference>
<keyword evidence="4" id="KW-0808">Transferase</keyword>
<feature type="region of interest" description="Disordered" evidence="9">
    <location>
        <begin position="349"/>
        <end position="370"/>
    </location>
</feature>
<dbReference type="CDD" id="cd00088">
    <property type="entry name" value="HPT"/>
    <property type="match status" value="1"/>
</dbReference>
<dbReference type="InterPro" id="IPR002545">
    <property type="entry name" value="CheW-lke_dom"/>
</dbReference>
<evidence type="ECO:0000256" key="6">
    <source>
        <dbReference type="ARBA" id="ARBA00023012"/>
    </source>
</evidence>
<keyword evidence="6" id="KW-0902">Two-component regulatory system</keyword>
<feature type="domain" description="CheW-like" evidence="12">
    <location>
        <begin position="786"/>
        <end position="928"/>
    </location>
</feature>
<dbReference type="PROSITE" id="PS50109">
    <property type="entry name" value="HIS_KIN"/>
    <property type="match status" value="1"/>
</dbReference>
<dbReference type="SUPFAM" id="SSF55874">
    <property type="entry name" value="ATPase domain of HSP90 chaperone/DNA topoisomerase II/histidine kinase"/>
    <property type="match status" value="1"/>
</dbReference>
<evidence type="ECO:0000259" key="12">
    <source>
        <dbReference type="PROSITE" id="PS50851"/>
    </source>
</evidence>
<dbReference type="SMART" id="SM00260">
    <property type="entry name" value="CheW"/>
    <property type="match status" value="1"/>
</dbReference>
<dbReference type="GO" id="GO:0005737">
    <property type="term" value="C:cytoplasm"/>
    <property type="evidence" value="ECO:0007669"/>
    <property type="project" value="InterPro"/>
</dbReference>
<dbReference type="InterPro" id="IPR051315">
    <property type="entry name" value="Bact_Chemotaxis_CheA"/>
</dbReference>
<dbReference type="InterPro" id="IPR001789">
    <property type="entry name" value="Sig_transdc_resp-reg_receiver"/>
</dbReference>
<dbReference type="EMBL" id="CP113797">
    <property type="protein sequence ID" value="WAL60463.1"/>
    <property type="molecule type" value="Genomic_DNA"/>
</dbReference>
<feature type="modified residue" description="4-aspartylphosphate" evidence="8">
    <location>
        <position position="1015"/>
    </location>
</feature>
<dbReference type="InterPro" id="IPR004105">
    <property type="entry name" value="CheA-like_dim"/>
</dbReference>
<sequence length="1088" mass="120727">MSQDKELEIQLQFLDEAQEYLDTVEAALLGLANSGVDSQKINAALRAAHSVKGGAAMMGFQALSQLSHRLEDSFKVLKVQKNTIAIDTDLEWLLLSGLDCLRRVTEDCRQRRSIDAAWLNDHAQPIFDQLRDRLGEPQAEDATSVLSPEEGQDVVRLIFETEVDGCLQRLETAIQTQDPCLREEVEILAQELEGLGEMLQLPAFTQLCQSIAQHLTSTDRVVVVAQAALEAWRRSQACVLTGNHSALPDRIQVEGVVISDAASPEIAAFDWGTESISEAIEPAVDPFFHSTDFEQSEFASAEFDDFNDTDRSPVEPLVDSDEFDVPAALASTELTNFELTGSELTKADQLDSEQVDAATPHSPTFHQESLDSFTNPFSLSELDSSSVNTDYEAQIVKSDRSDAQTFHSPKDTYKAEFQISSDTASASFTEEIQDNTVRVPVKHLNHLNDLLGELTIERNRLDLHLKRLRSLIRTMTLRVQVLDQSNSQLRNAYDRVTTKSLTTSPLLLASANVEVPLESISTTNSENHLHNQFDERFDALEMDRYNELHLLSQEVMETIVQIQEVTSDIELGLDDTEQINRDLHKTTKQLQIGLSQVRMRPLSDVVDRFPKAIRELSLQYNKPVQLKVHGSNTLVDRNILEALSDPLLHLIRNAFDHGIEDSETRRSHGKPEQGLIEIQAFHRGNRTIITVRDDGRGISLEKIRSRAQQMGLDEMLLAAATDEELLSLIFEPGFSTTDRVTDLSGRGIGMDVVRNNLKQVRGEIRVSTEAGLGTTFTLSVPFTLSIARVLLAEAGGMLIAFPTDVIEEVTILEPEQVTNTAGSEALRWHDQLLQLIRLSRWLKFNCPRQMDGLETPPTINEPAVLILNQADQRMGMQIDRCWGEQEVALRKVEGNLPLPPGFNSCTILGDGRVVPLVSISEMLHWIASCDRAEFLTGDQAIAPSLPESGGGRLPAPTIIPTRKPTILVVDDSINVRRLLALTLEKAGYQVAQAKDGQDAIDKLTAGLQVQAVICDIEMPRLDGYGFLAKVKSTPTLEQLPVAMLTSRSGDKHRQLAMNLGATAYFSKPYNEQVLLQTLSRLIDLAPAS</sequence>
<dbReference type="PROSITE" id="PS50110">
    <property type="entry name" value="RESPONSE_REGULATORY"/>
    <property type="match status" value="1"/>
</dbReference>
<dbReference type="PROSITE" id="PS50851">
    <property type="entry name" value="CHEW"/>
    <property type="match status" value="1"/>
</dbReference>
<evidence type="ECO:0000259" key="11">
    <source>
        <dbReference type="PROSITE" id="PS50110"/>
    </source>
</evidence>
<dbReference type="SMART" id="SM00448">
    <property type="entry name" value="REC"/>
    <property type="match status" value="1"/>
</dbReference>
<name>A0A9E8ZC70_9CYAN</name>
<dbReference type="GO" id="GO:0000155">
    <property type="term" value="F:phosphorelay sensor kinase activity"/>
    <property type="evidence" value="ECO:0007669"/>
    <property type="project" value="InterPro"/>
</dbReference>
<dbReference type="SMART" id="SM01231">
    <property type="entry name" value="H-kinase_dim"/>
    <property type="match status" value="1"/>
</dbReference>
<dbReference type="PROSITE" id="PS50894">
    <property type="entry name" value="HPT"/>
    <property type="match status" value="1"/>
</dbReference>
<evidence type="ECO:0000256" key="7">
    <source>
        <dbReference type="PROSITE-ProRule" id="PRU00110"/>
    </source>
</evidence>
<dbReference type="Gene3D" id="3.30.565.10">
    <property type="entry name" value="Histidine kinase-like ATPase, C-terminal domain"/>
    <property type="match status" value="1"/>
</dbReference>
<dbReference type="PANTHER" id="PTHR43395">
    <property type="entry name" value="SENSOR HISTIDINE KINASE CHEA"/>
    <property type="match status" value="1"/>
</dbReference>
<dbReference type="Pfam" id="PF00072">
    <property type="entry name" value="Response_reg"/>
    <property type="match status" value="1"/>
</dbReference>
<dbReference type="AlphaFoldDB" id="A0A9E8ZC70"/>
<dbReference type="InterPro" id="IPR036061">
    <property type="entry name" value="CheW-like_dom_sf"/>
</dbReference>
<dbReference type="SUPFAM" id="SSF52172">
    <property type="entry name" value="CheY-like"/>
    <property type="match status" value="1"/>
</dbReference>
<keyword evidence="5" id="KW-0418">Kinase</keyword>
<feature type="modified residue" description="Phosphohistidine" evidence="7">
    <location>
        <position position="49"/>
    </location>
</feature>
<reference evidence="14" key="1">
    <citation type="submission" date="2022-12" db="EMBL/GenBank/DDBJ databases">
        <title>Polyphasic identification of a Novel Hot-Spring Cyanobacterium Ocullathermofonsia sinensis gen nov. sp. nov. and Genomic Insights on its Adaptations to the Thermal Habitat.</title>
        <authorList>
            <person name="Daroch M."/>
            <person name="Tang J."/>
            <person name="Jiang Y."/>
        </authorList>
    </citation>
    <scope>NUCLEOTIDE SEQUENCE</scope>
    <source>
        <strain evidence="14">PKUAC-SCTA174</strain>
    </source>
</reference>
<feature type="domain" description="Response regulatory" evidence="11">
    <location>
        <begin position="965"/>
        <end position="1082"/>
    </location>
</feature>
<dbReference type="Proteomes" id="UP001163152">
    <property type="component" value="Chromosome"/>
</dbReference>
<comment type="catalytic activity">
    <reaction evidence="1">
        <text>ATP + protein L-histidine = ADP + protein N-phospho-L-histidine.</text>
        <dbReference type="EC" id="2.7.13.3"/>
    </reaction>
</comment>
<dbReference type="InterPro" id="IPR004358">
    <property type="entry name" value="Sig_transdc_His_kin-like_C"/>
</dbReference>
<dbReference type="Gene3D" id="1.20.120.160">
    <property type="entry name" value="HPT domain"/>
    <property type="match status" value="1"/>
</dbReference>
<dbReference type="Gene3D" id="3.40.50.2300">
    <property type="match status" value="1"/>
</dbReference>
<dbReference type="InterPro" id="IPR036890">
    <property type="entry name" value="HATPase_C_sf"/>
</dbReference>
<dbReference type="InterPro" id="IPR036641">
    <property type="entry name" value="HPT_dom_sf"/>
</dbReference>
<dbReference type="KEGG" id="tsin:OXH18_00275"/>
<dbReference type="CDD" id="cd16916">
    <property type="entry name" value="HATPase_CheA-like"/>
    <property type="match status" value="1"/>
</dbReference>
<dbReference type="Pfam" id="PF01584">
    <property type="entry name" value="CheW"/>
    <property type="match status" value="1"/>
</dbReference>
<evidence type="ECO:0000313" key="15">
    <source>
        <dbReference type="Proteomes" id="UP001163152"/>
    </source>
</evidence>